<accession>A0A059GCC3</accession>
<evidence type="ECO:0000256" key="2">
    <source>
        <dbReference type="SAM" id="Phobius"/>
    </source>
</evidence>
<keyword evidence="2" id="KW-0472">Membrane</keyword>
<dbReference type="EMBL" id="ARYL01000001">
    <property type="protein sequence ID" value="KDA04431.1"/>
    <property type="molecule type" value="Genomic_DNA"/>
</dbReference>
<protein>
    <submittedName>
        <fullName evidence="3">Uncharacterized protein</fullName>
    </submittedName>
</protein>
<sequence>MSESDFYTFFTGGLGLLIAAALLIAWQLWRVRDDEREGAKSALEGVSHELRINLQRMVTEVAQLAANHEAGPDALLPIRHPQLDGVNSTMIRANRNAIAVVGATYQELEARKMSLRAVLAQGRDPAAALDDAMDAVINGIATLYMWEVHNGARPSDAGTVRSWHVRDWMKSHGFTQDALPGMYLRDEVVERLRTYGLHLTPQPLTHTAHEYYNMQYDRHADIRGPLWRRKVDKDVDEVVIEEDDDEVTATPDDAVAKEAELH</sequence>
<evidence type="ECO:0000313" key="3">
    <source>
        <dbReference type="EMBL" id="KDA04431.1"/>
    </source>
</evidence>
<keyword evidence="4" id="KW-1185">Reference proteome</keyword>
<keyword evidence="2" id="KW-1133">Transmembrane helix</keyword>
<dbReference type="AlphaFoldDB" id="A0A059GCC3"/>
<dbReference type="STRING" id="1280953.HOC_01070"/>
<organism evidence="3 4">
    <name type="scientific">Hyphomonas oceanitis SCH89</name>
    <dbReference type="NCBI Taxonomy" id="1280953"/>
    <lineage>
        <taxon>Bacteria</taxon>
        <taxon>Pseudomonadati</taxon>
        <taxon>Pseudomonadota</taxon>
        <taxon>Alphaproteobacteria</taxon>
        <taxon>Hyphomonadales</taxon>
        <taxon>Hyphomonadaceae</taxon>
        <taxon>Hyphomonas</taxon>
    </lineage>
</organism>
<dbReference type="RefSeq" id="WP_035534902.1">
    <property type="nucleotide sequence ID" value="NZ_ARYL01000001.1"/>
</dbReference>
<evidence type="ECO:0000256" key="1">
    <source>
        <dbReference type="SAM" id="MobiDB-lite"/>
    </source>
</evidence>
<feature type="transmembrane region" description="Helical" evidence="2">
    <location>
        <begin position="6"/>
        <end position="26"/>
    </location>
</feature>
<dbReference type="OrthoDB" id="7618259at2"/>
<name>A0A059GCC3_9PROT</name>
<dbReference type="PATRIC" id="fig|1280953.3.peg.213"/>
<dbReference type="Proteomes" id="UP000024942">
    <property type="component" value="Unassembled WGS sequence"/>
</dbReference>
<evidence type="ECO:0000313" key="4">
    <source>
        <dbReference type="Proteomes" id="UP000024942"/>
    </source>
</evidence>
<comment type="caution">
    <text evidence="3">The sequence shown here is derived from an EMBL/GenBank/DDBJ whole genome shotgun (WGS) entry which is preliminary data.</text>
</comment>
<feature type="region of interest" description="Disordered" evidence="1">
    <location>
        <begin position="242"/>
        <end position="262"/>
    </location>
</feature>
<gene>
    <name evidence="3" type="ORF">HOC_01070</name>
</gene>
<dbReference type="eggNOG" id="ENOG5032D0C">
    <property type="taxonomic scope" value="Bacteria"/>
</dbReference>
<keyword evidence="2" id="KW-0812">Transmembrane</keyword>
<reference evidence="3 4" key="1">
    <citation type="journal article" date="2014" name="Antonie Van Leeuwenhoek">
        <title>Hyphomonas beringensis sp. nov. and Hyphomonas chukchiensis sp. nov., isolated from surface seawater of the Bering Sea and Chukchi Sea.</title>
        <authorList>
            <person name="Li C."/>
            <person name="Lai Q."/>
            <person name="Li G."/>
            <person name="Dong C."/>
            <person name="Wang J."/>
            <person name="Liao Y."/>
            <person name="Shao Z."/>
        </authorList>
    </citation>
    <scope>NUCLEOTIDE SEQUENCE [LARGE SCALE GENOMIC DNA]</scope>
    <source>
        <strain evidence="3 4">SCH89</strain>
    </source>
</reference>
<proteinExistence type="predicted"/>